<dbReference type="Proteomes" id="UP000533641">
    <property type="component" value="Unassembled WGS sequence"/>
</dbReference>
<evidence type="ECO:0000313" key="2">
    <source>
        <dbReference type="Proteomes" id="UP000533641"/>
    </source>
</evidence>
<dbReference type="AlphaFoldDB" id="A0A7W6RUS7"/>
<evidence type="ECO:0000313" key="1">
    <source>
        <dbReference type="EMBL" id="MBB4278491.1"/>
    </source>
</evidence>
<protein>
    <submittedName>
        <fullName evidence="1">Uncharacterized protein</fullName>
    </submittedName>
</protein>
<organism evidence="1 2">
    <name type="scientific">Rhizobium mongolense</name>
    <dbReference type="NCBI Taxonomy" id="57676"/>
    <lineage>
        <taxon>Bacteria</taxon>
        <taxon>Pseudomonadati</taxon>
        <taxon>Pseudomonadota</taxon>
        <taxon>Alphaproteobacteria</taxon>
        <taxon>Hyphomicrobiales</taxon>
        <taxon>Rhizobiaceae</taxon>
        <taxon>Rhizobium/Agrobacterium group</taxon>
        <taxon>Rhizobium</taxon>
    </lineage>
</organism>
<sequence>MTSRWRTDAAHSNAVSKKATLEMTFYTVSTPTPKRSLHYTAKSNSREMTGEFHKIDYAMFGCVAAF</sequence>
<name>A0A7W6RUS7_9HYPH</name>
<reference evidence="1 2" key="1">
    <citation type="submission" date="2020-08" db="EMBL/GenBank/DDBJ databases">
        <title>Genomic Encyclopedia of Type Strains, Phase IV (KMG-V): Genome sequencing to study the core and pangenomes of soil and plant-associated prokaryotes.</title>
        <authorList>
            <person name="Whitman W."/>
        </authorList>
    </citation>
    <scope>NUCLEOTIDE SEQUENCE [LARGE SCALE GENOMIC DNA]</scope>
    <source>
        <strain evidence="1 2">SEMIA 402</strain>
    </source>
</reference>
<accession>A0A7W6RUS7</accession>
<dbReference type="EMBL" id="JACIGM010000019">
    <property type="protein sequence ID" value="MBB4278491.1"/>
    <property type="molecule type" value="Genomic_DNA"/>
</dbReference>
<comment type="caution">
    <text evidence="1">The sequence shown here is derived from an EMBL/GenBank/DDBJ whole genome shotgun (WGS) entry which is preliminary data.</text>
</comment>
<gene>
    <name evidence="1" type="ORF">GGE12_006302</name>
</gene>
<proteinExistence type="predicted"/>